<dbReference type="SUPFAM" id="SSF48371">
    <property type="entry name" value="ARM repeat"/>
    <property type="match status" value="1"/>
</dbReference>
<keyword evidence="3" id="KW-1185">Reference proteome</keyword>
<evidence type="ECO:0000256" key="1">
    <source>
        <dbReference type="SAM" id="MobiDB-lite"/>
    </source>
</evidence>
<dbReference type="EMBL" id="MDYQ01000307">
    <property type="protein sequence ID" value="PRP76687.1"/>
    <property type="molecule type" value="Genomic_DNA"/>
</dbReference>
<dbReference type="AlphaFoldDB" id="A0A2P6MY92"/>
<feature type="compositionally biased region" description="Basic and acidic residues" evidence="1">
    <location>
        <begin position="432"/>
        <end position="477"/>
    </location>
</feature>
<name>A0A2P6MY92_9EUKA</name>
<accession>A0A2P6MY92</accession>
<dbReference type="Proteomes" id="UP000241769">
    <property type="component" value="Unassembled WGS sequence"/>
</dbReference>
<evidence type="ECO:0000313" key="3">
    <source>
        <dbReference type="Proteomes" id="UP000241769"/>
    </source>
</evidence>
<proteinExistence type="predicted"/>
<gene>
    <name evidence="2" type="ORF">PROFUN_14956</name>
</gene>
<comment type="caution">
    <text evidence="2">The sequence shown here is derived from an EMBL/GenBank/DDBJ whole genome shotgun (WGS) entry which is preliminary data.</text>
</comment>
<sequence length="501" mass="57526">MMEKCPTEELQLGIQIATILSYDVWRAGTELKEIYTQHQVDVPRALETDHVQKMARMIVEGLKSPKDVLEPILTVLDSFISIEKMSFLSMCLTEGVFKALSNVLYEESSFEIVIQSITILSRAAERAPQAKIEIGSWLMEDILQWMKKQMTILNLPPPVLRTAAELLVVLLCKCRENQKILFHEWCEIAAERLNDICWMITKANHYPYQQLLIEALWRATVSAPDREKFMEVGFGGDVWKVFTKIEGGRLQEGIQDVARMINSTNPDTKVGELQLMERMFQKITFQADKGGLSFCLENSLVVFQYSKLRIMKEDKKTTTTQLYHTGPFDVILKDGAEDQRTLKLIFSDKENYDVSDSTLQFTDINQMFITNVLKRADLKPGIIGMYQIPRLSTRSNFEHTITRQGQTEDGEGVFRVTCNPLQKRLPEAIGTSERREENKDANLSDRRGEVKDVEGERSCSDRPREDKSQGTKRKLDETSEVAKNYMDDFIFTGTEDRRGRV</sequence>
<feature type="region of interest" description="Disordered" evidence="1">
    <location>
        <begin position="424"/>
        <end position="501"/>
    </location>
</feature>
<evidence type="ECO:0000313" key="2">
    <source>
        <dbReference type="EMBL" id="PRP76687.1"/>
    </source>
</evidence>
<dbReference type="InParanoid" id="A0A2P6MY92"/>
<dbReference type="InterPro" id="IPR016024">
    <property type="entry name" value="ARM-type_fold"/>
</dbReference>
<organism evidence="2 3">
    <name type="scientific">Planoprotostelium fungivorum</name>
    <dbReference type="NCBI Taxonomy" id="1890364"/>
    <lineage>
        <taxon>Eukaryota</taxon>
        <taxon>Amoebozoa</taxon>
        <taxon>Evosea</taxon>
        <taxon>Variosea</taxon>
        <taxon>Cavosteliida</taxon>
        <taxon>Cavosteliaceae</taxon>
        <taxon>Planoprotostelium</taxon>
    </lineage>
</organism>
<protein>
    <submittedName>
        <fullName evidence="2">Uncharacterized protein</fullName>
    </submittedName>
</protein>
<reference evidence="2 3" key="1">
    <citation type="journal article" date="2018" name="Genome Biol. Evol.">
        <title>Multiple Roots of Fruiting Body Formation in Amoebozoa.</title>
        <authorList>
            <person name="Hillmann F."/>
            <person name="Forbes G."/>
            <person name="Novohradska S."/>
            <person name="Ferling I."/>
            <person name="Riege K."/>
            <person name="Groth M."/>
            <person name="Westermann M."/>
            <person name="Marz M."/>
            <person name="Spaller T."/>
            <person name="Winckler T."/>
            <person name="Schaap P."/>
            <person name="Glockner G."/>
        </authorList>
    </citation>
    <scope>NUCLEOTIDE SEQUENCE [LARGE SCALE GENOMIC DNA]</scope>
    <source>
        <strain evidence="2 3">Jena</strain>
    </source>
</reference>